<evidence type="ECO:0000313" key="5">
    <source>
        <dbReference type="Proteomes" id="UP001217089"/>
    </source>
</evidence>
<dbReference type="PANTHER" id="PTHR28554">
    <property type="entry name" value="39S RIBOSOMAL PROTEIN L45, MITOCHONDRIAL"/>
    <property type="match status" value="1"/>
</dbReference>
<dbReference type="InterPro" id="IPR032710">
    <property type="entry name" value="NTF2-like_dom_sf"/>
</dbReference>
<dbReference type="InterPro" id="IPR051975">
    <property type="entry name" value="mtLSU_mL45"/>
</dbReference>
<dbReference type="PANTHER" id="PTHR28554:SF1">
    <property type="entry name" value="LARGE RIBOSOMAL SUBUNIT PROTEIN ML45"/>
    <property type="match status" value="1"/>
</dbReference>
<keyword evidence="5" id="KW-1185">Reference proteome</keyword>
<dbReference type="Proteomes" id="UP001217089">
    <property type="component" value="Unassembled WGS sequence"/>
</dbReference>
<evidence type="ECO:0000313" key="4">
    <source>
        <dbReference type="EMBL" id="KAJ8305097.1"/>
    </source>
</evidence>
<dbReference type="SUPFAM" id="SSF54427">
    <property type="entry name" value="NTF2-like"/>
    <property type="match status" value="1"/>
</dbReference>
<protein>
    <submittedName>
        <fullName evidence="4">Uncharacterized protein</fullName>
    </submittedName>
</protein>
<dbReference type="Gene3D" id="3.10.450.240">
    <property type="match status" value="1"/>
</dbReference>
<keyword evidence="2" id="KW-0809">Transit peptide</keyword>
<proteinExistence type="predicted"/>
<comment type="caution">
    <text evidence="4">The sequence shown here is derived from an EMBL/GenBank/DDBJ whole genome shotgun (WGS) entry which is preliminary data.</text>
</comment>
<dbReference type="EMBL" id="JARBDR010000874">
    <property type="protein sequence ID" value="KAJ8305097.1"/>
    <property type="molecule type" value="Genomic_DNA"/>
</dbReference>
<evidence type="ECO:0000256" key="1">
    <source>
        <dbReference type="ARBA" id="ARBA00004173"/>
    </source>
</evidence>
<name>A0ABQ9ENB6_TEGGR</name>
<reference evidence="4 5" key="1">
    <citation type="submission" date="2022-12" db="EMBL/GenBank/DDBJ databases">
        <title>Chromosome-level genome of Tegillarca granosa.</title>
        <authorList>
            <person name="Kim J."/>
        </authorList>
    </citation>
    <scope>NUCLEOTIDE SEQUENCE [LARGE SCALE GENOMIC DNA]</scope>
    <source>
        <strain evidence="4">Teg-2019</strain>
        <tissue evidence="4">Adductor muscle</tissue>
    </source>
</reference>
<evidence type="ECO:0000256" key="2">
    <source>
        <dbReference type="ARBA" id="ARBA00022946"/>
    </source>
</evidence>
<accession>A0ABQ9ENB6</accession>
<keyword evidence="3" id="KW-0496">Mitochondrion</keyword>
<sequence>MRIFKQAPVLFHQQNMGYPTDKHYYPRFRKQRRKKIIKRCKLFLVNISSYSIGGYMNMMDTQVTMGIINREMMHNLDQRDEMINLPDFEEEKRHQNMGKMTPDEIRIQFKKYGLKPFRKDQDKPITMTCSGDVWDQYVPPEGDGKSSLLSGILAIYDRFGRLMFGNENVAKDVLEYVVFEKHVVDYYGKWKVHAKIIPSWLPPPEPVLRTYRKPKLPEISEESHKPKENYIKNMLRMMRTYTKEKQKKDRR</sequence>
<evidence type="ECO:0000256" key="3">
    <source>
        <dbReference type="ARBA" id="ARBA00023128"/>
    </source>
</evidence>
<organism evidence="4 5">
    <name type="scientific">Tegillarca granosa</name>
    <name type="common">Malaysian cockle</name>
    <name type="synonym">Anadara granosa</name>
    <dbReference type="NCBI Taxonomy" id="220873"/>
    <lineage>
        <taxon>Eukaryota</taxon>
        <taxon>Metazoa</taxon>
        <taxon>Spiralia</taxon>
        <taxon>Lophotrochozoa</taxon>
        <taxon>Mollusca</taxon>
        <taxon>Bivalvia</taxon>
        <taxon>Autobranchia</taxon>
        <taxon>Pteriomorphia</taxon>
        <taxon>Arcoida</taxon>
        <taxon>Arcoidea</taxon>
        <taxon>Arcidae</taxon>
        <taxon>Tegillarca</taxon>
    </lineage>
</organism>
<comment type="subcellular location">
    <subcellularLocation>
        <location evidence="1">Mitochondrion</location>
    </subcellularLocation>
</comment>
<gene>
    <name evidence="4" type="ORF">KUTeg_017352</name>
</gene>